<organism evidence="1 2">
    <name type="scientific">Funneliformis geosporum</name>
    <dbReference type="NCBI Taxonomy" id="1117311"/>
    <lineage>
        <taxon>Eukaryota</taxon>
        <taxon>Fungi</taxon>
        <taxon>Fungi incertae sedis</taxon>
        <taxon>Mucoromycota</taxon>
        <taxon>Glomeromycotina</taxon>
        <taxon>Glomeromycetes</taxon>
        <taxon>Glomerales</taxon>
        <taxon>Glomeraceae</taxon>
        <taxon>Funneliformis</taxon>
    </lineage>
</organism>
<protein>
    <submittedName>
        <fullName evidence="1">5562_t:CDS:1</fullName>
    </submittedName>
</protein>
<gene>
    <name evidence="1" type="ORF">FWILDA_LOCUS8744</name>
</gene>
<evidence type="ECO:0000313" key="2">
    <source>
        <dbReference type="Proteomes" id="UP001153678"/>
    </source>
</evidence>
<proteinExistence type="predicted"/>
<accession>A0A9W4SRB0</accession>
<keyword evidence="2" id="KW-1185">Reference proteome</keyword>
<evidence type="ECO:0000313" key="1">
    <source>
        <dbReference type="EMBL" id="CAI2178753.1"/>
    </source>
</evidence>
<dbReference type="InterPro" id="IPR032675">
    <property type="entry name" value="LRR_dom_sf"/>
</dbReference>
<dbReference type="AlphaFoldDB" id="A0A9W4SRB0"/>
<name>A0A9W4SRB0_9GLOM</name>
<dbReference type="Proteomes" id="UP001153678">
    <property type="component" value="Unassembled WGS sequence"/>
</dbReference>
<dbReference type="EMBL" id="CAMKVN010001913">
    <property type="protein sequence ID" value="CAI2178753.1"/>
    <property type="molecule type" value="Genomic_DNA"/>
</dbReference>
<sequence length="569" mass="66087">MAMDCLGEIFKCFPGDNNTLFQCMLVNKMWCASAVATLWRDPFAMLIAKTESSSLYNDNALTDQETRAQASRFLTVFLEKLSEESRSLLIRNGIKLPKISTKKPMFEYLEFISTFDIVRFSLTVSYWIFCGGKRGRKTRFQCFLVEQEIYKVVVNRCPHIIKFRCVEDFFECDSDLLPVFNFTYLLSSSNQMFSNIREFECSAGFTTDQIYFVLSQLITKLDTLKISSAPDYFDDDFYGLTEFIKAQQSLRNIEFICHNKEFDDLQYRNKEIGKALEKQAKSLIRLRIHGYQGVPFETFCYFENLREMSLYFFDDMPQETEDKLVRMKFKKLHKFYVKAASLDFSKIAKFIRQNGKNLVDVKIEVDSSLDNEQSGLILDAVAYSCPNIITFHGTIDPINVESQLRFFCKQCRKLNNLGLNLVEDKFDACDIYDILNVLGECAPRSIFNFIFEGDWDYLKCTLEAFLKQRQSIAPFRVIYIGYIDIGGMRKSKGDIFESENYNSDYDDSDYSDSQFGSTTHFGDMDFINCGDSNGDSFDDDYDFGMNSLTKYFEEGILEIRSPIHGDFKF</sequence>
<dbReference type="Gene3D" id="3.80.10.10">
    <property type="entry name" value="Ribonuclease Inhibitor"/>
    <property type="match status" value="1"/>
</dbReference>
<comment type="caution">
    <text evidence="1">The sequence shown here is derived from an EMBL/GenBank/DDBJ whole genome shotgun (WGS) entry which is preliminary data.</text>
</comment>
<reference evidence="1" key="1">
    <citation type="submission" date="2022-08" db="EMBL/GenBank/DDBJ databases">
        <authorList>
            <person name="Kallberg Y."/>
            <person name="Tangrot J."/>
            <person name="Rosling A."/>
        </authorList>
    </citation>
    <scope>NUCLEOTIDE SEQUENCE</scope>
    <source>
        <strain evidence="1">Wild A</strain>
    </source>
</reference>
<dbReference type="OrthoDB" id="2391462at2759"/>